<dbReference type="RefSeq" id="WP_129229311.1">
    <property type="nucleotide sequence ID" value="NZ_QYBB01000048.1"/>
</dbReference>
<accession>A0A4Q2U3L4</accession>
<name>A0A4Q2U3L4_9HYPH</name>
<feature type="compositionally biased region" description="Polar residues" evidence="1">
    <location>
        <begin position="488"/>
        <end position="498"/>
    </location>
</feature>
<dbReference type="EMBL" id="QYBB01000048">
    <property type="protein sequence ID" value="RYC29531.1"/>
    <property type="molecule type" value="Genomic_DNA"/>
</dbReference>
<feature type="region of interest" description="Disordered" evidence="1">
    <location>
        <begin position="661"/>
        <end position="690"/>
    </location>
</feature>
<dbReference type="OrthoDB" id="7226142at2"/>
<dbReference type="Proteomes" id="UP000290759">
    <property type="component" value="Unassembled WGS sequence"/>
</dbReference>
<reference evidence="2 3" key="2">
    <citation type="submission" date="2019-02" db="EMBL/GenBank/DDBJ databases">
        <title>'Lichenibacterium ramalinii' gen. nov. sp. nov., 'Lichenibacterium minor' gen. nov. sp. nov.</title>
        <authorList>
            <person name="Pankratov T."/>
        </authorList>
    </citation>
    <scope>NUCLEOTIDE SEQUENCE [LARGE SCALE GENOMIC DNA]</scope>
    <source>
        <strain evidence="2 3">RmlP026</strain>
    </source>
</reference>
<reference evidence="2 3" key="1">
    <citation type="submission" date="2018-12" db="EMBL/GenBank/DDBJ databases">
        <authorList>
            <person name="Grouzdev D.S."/>
            <person name="Krutkina M.S."/>
        </authorList>
    </citation>
    <scope>NUCLEOTIDE SEQUENCE [LARGE SCALE GENOMIC DNA]</scope>
    <source>
        <strain evidence="2 3">RmlP026</strain>
    </source>
</reference>
<comment type="caution">
    <text evidence="2">The sequence shown here is derived from an EMBL/GenBank/DDBJ whole genome shotgun (WGS) entry which is preliminary data.</text>
</comment>
<evidence type="ECO:0000313" key="2">
    <source>
        <dbReference type="EMBL" id="RYC29531.1"/>
    </source>
</evidence>
<feature type="compositionally biased region" description="Low complexity" evidence="1">
    <location>
        <begin position="453"/>
        <end position="472"/>
    </location>
</feature>
<evidence type="ECO:0000313" key="3">
    <source>
        <dbReference type="Proteomes" id="UP000290759"/>
    </source>
</evidence>
<proteinExistence type="predicted"/>
<sequence>MAGPQSAGEALDMVEGTGSAAYDTGPGDGLTPWQRVKQLPGAAVAAADGFANSIPFTDRLAAGAAAATGLGGKFGDYSGNLAQLRKEEGDAMAAHPVAATVGEVAGGAAIPVGEVGFVAKGASLGAKALRGGVTGSAIGAAQGASSSSDLTDVGQTAKDAGVGATIGFGAGAIVPAAASGYGAVSRLVNPDTVGAIPGVANTARDVVLGAIDKDGVGNVQRNAALYGDPAMPFDYGTGLRGIAEGLATKDGPAASTIGDALGARQASTNQRVRTGLMDNFGPAQDPAAVKASIDDVQNAATVPLFARADAAGVPWSSDGDALMQRPAVATAMRGAAQDAANAGAPLPTVVLDEAGNPVASDAAMQAYDAGTRPAVTSALADMLGADPSHGPLSLEDALMAQRKAASDPLYQSYRSMQVPMTPELQDVLQRPSVQAALPAAERKAADQGRTIYASPANTPAPAAGASAARGSADIPDPFADLGQPYTVPPTSGAPSVQASAPPRPTGPAPVSLVSALQRDGGIQPSGETAAMGLDRFPGLVRSNGMSLDRAREMAAEAGYLGGDTARAMRETTPNDLIDALGNHPTYSVHDADAVAARQAWADHQAGQGAATSHDYAAEAVRSHLLDNGVPASTIDPATLDTAARFVDRHGMEPGHAWEAAATSEPFPGDTPVPRGSAAPVSAPATRQLTPEGLDYVKRALDDKVAAAQRGSDPSPDDARIYGGLKADLMGAIERHPDPAIADAYGAARQAYATPSREIDALHAGRAAIGDGVTPEQVGREFGALGTDGERQQYRNGVFNALRDKLGKASDTANFVRTVSGSQALRDKFAAVAPHPEALGRFNAAMDGARQTFTEAQRPTPQAWRATLDRLDARAAKGDAGAASARDALATHLGVNLDLARARGIHQDYKGLKDAVDYGRGSLAGGGDPVWPAGFAERYAAMTPAEQAAVRTGQRSLMEEAVGTKPNDQLAIKGLFQTGNTPGYTAPGVEPGAPDLSGWNAQKLAASYGHEPVARMQEMLNANDAFNSTFNGVVNNSKTARRQAMTEALADAEWKPHDLMKEGHGDDTALGLIRSIMAKGVNAVGHVFQNAPSNAVRDADLARIGTLQGPERDAMMGQFYDRLPAYQGREAMAKATEDRALMLASMLAGGGGMAAMDPVARTRMLAEQLEGRRRQ</sequence>
<keyword evidence="3" id="KW-1185">Reference proteome</keyword>
<evidence type="ECO:0000256" key="1">
    <source>
        <dbReference type="SAM" id="MobiDB-lite"/>
    </source>
</evidence>
<organism evidence="2 3">
    <name type="scientific">Lichenibacterium minor</name>
    <dbReference type="NCBI Taxonomy" id="2316528"/>
    <lineage>
        <taxon>Bacteria</taxon>
        <taxon>Pseudomonadati</taxon>
        <taxon>Pseudomonadota</taxon>
        <taxon>Alphaproteobacteria</taxon>
        <taxon>Hyphomicrobiales</taxon>
        <taxon>Lichenihabitantaceae</taxon>
        <taxon>Lichenibacterium</taxon>
    </lineage>
</organism>
<protein>
    <submittedName>
        <fullName evidence="2">Uncharacterized protein</fullName>
    </submittedName>
</protein>
<dbReference type="AlphaFoldDB" id="A0A4Q2U3L4"/>
<gene>
    <name evidence="2" type="ORF">D3273_23375</name>
</gene>
<feature type="region of interest" description="Disordered" evidence="1">
    <location>
        <begin position="452"/>
        <end position="507"/>
    </location>
</feature>